<keyword evidence="3" id="KW-1185">Reference proteome</keyword>
<proteinExistence type="predicted"/>
<keyword evidence="1" id="KW-0732">Signal</keyword>
<reference evidence="2 3" key="1">
    <citation type="submission" date="2017-12" db="EMBL/GenBank/DDBJ databases">
        <authorList>
            <person name="Hurst M.R.H."/>
        </authorList>
    </citation>
    <scope>NUCLEOTIDE SEQUENCE [LARGE SCALE GENOMIC DNA]</scope>
    <source>
        <strain evidence="2 3">SY-3-19</strain>
    </source>
</reference>
<feature type="signal peptide" evidence="1">
    <location>
        <begin position="1"/>
        <end position="23"/>
    </location>
</feature>
<dbReference type="RefSeq" id="WP_104829310.1">
    <property type="nucleotide sequence ID" value="NZ_PJCH01000005.1"/>
</dbReference>
<comment type="caution">
    <text evidence="2">The sequence shown here is derived from an EMBL/GenBank/DDBJ whole genome shotgun (WGS) entry which is preliminary data.</text>
</comment>
<name>A0A2S7K6C2_9PROT</name>
<gene>
    <name evidence="2" type="ORF">CW354_06980</name>
</gene>
<dbReference type="EMBL" id="PJCH01000005">
    <property type="protein sequence ID" value="PQA88065.1"/>
    <property type="molecule type" value="Genomic_DNA"/>
</dbReference>
<feature type="chain" id="PRO_5015404342" evidence="1">
    <location>
        <begin position="24"/>
        <end position="134"/>
    </location>
</feature>
<accession>A0A2S7K6C2</accession>
<evidence type="ECO:0000256" key="1">
    <source>
        <dbReference type="SAM" id="SignalP"/>
    </source>
</evidence>
<evidence type="ECO:0000313" key="2">
    <source>
        <dbReference type="EMBL" id="PQA88065.1"/>
    </source>
</evidence>
<organism evidence="2 3">
    <name type="scientific">Hyphococcus luteus</name>
    <dbReference type="NCBI Taxonomy" id="2058213"/>
    <lineage>
        <taxon>Bacteria</taxon>
        <taxon>Pseudomonadati</taxon>
        <taxon>Pseudomonadota</taxon>
        <taxon>Alphaproteobacteria</taxon>
        <taxon>Parvularculales</taxon>
        <taxon>Parvularculaceae</taxon>
        <taxon>Hyphococcus</taxon>
    </lineage>
</organism>
<protein>
    <submittedName>
        <fullName evidence="2">Uncharacterized protein</fullName>
    </submittedName>
</protein>
<dbReference type="AlphaFoldDB" id="A0A2S7K6C2"/>
<dbReference type="Proteomes" id="UP000239504">
    <property type="component" value="Unassembled WGS sequence"/>
</dbReference>
<evidence type="ECO:0000313" key="3">
    <source>
        <dbReference type="Proteomes" id="UP000239504"/>
    </source>
</evidence>
<sequence>MLKKAALGLFGAGIVLMSAPAFAGEWKLNPRACPDLVEDRYDRREDRRDARVDTGRRDRMEDRFDRRENRRDRAVTICPARAFYYQPSRRELRHQGRGRHHGWRNANARPPLKWDRRMRMSYRYVGRRKIYVRG</sequence>